<organism evidence="1 2">
    <name type="scientific">Hibiscus syriacus</name>
    <name type="common">Rose of Sharon</name>
    <dbReference type="NCBI Taxonomy" id="106335"/>
    <lineage>
        <taxon>Eukaryota</taxon>
        <taxon>Viridiplantae</taxon>
        <taxon>Streptophyta</taxon>
        <taxon>Embryophyta</taxon>
        <taxon>Tracheophyta</taxon>
        <taxon>Spermatophyta</taxon>
        <taxon>Magnoliopsida</taxon>
        <taxon>eudicotyledons</taxon>
        <taxon>Gunneridae</taxon>
        <taxon>Pentapetalae</taxon>
        <taxon>rosids</taxon>
        <taxon>malvids</taxon>
        <taxon>Malvales</taxon>
        <taxon>Malvaceae</taxon>
        <taxon>Malvoideae</taxon>
        <taxon>Hibiscus</taxon>
    </lineage>
</organism>
<sequence length="154" mass="17373">MLHGGEEKKMKKMRELCGITMDSTWIRLFLKELDGEFLEAVNTRQHNLPRICIFSGVSGEDMVMFIDAFPETGLEPAVFAALVPNSADKYVAELIDEIMGDHEMLVSRFSLLIDESVVLSMNNGSTPNPKNVIQPHNLCFRAPFMQTIRLNITL</sequence>
<proteinExistence type="predicted"/>
<dbReference type="AlphaFoldDB" id="A0A6A2YRP9"/>
<dbReference type="Proteomes" id="UP000436088">
    <property type="component" value="Unassembled WGS sequence"/>
</dbReference>
<protein>
    <submittedName>
        <fullName evidence="1">Zinc finger CCHC-type and RNA-binding motif-containing protein 1-like</fullName>
    </submittedName>
</protein>
<reference evidence="1" key="1">
    <citation type="submission" date="2019-09" db="EMBL/GenBank/DDBJ databases">
        <title>Draft genome information of white flower Hibiscus syriacus.</title>
        <authorList>
            <person name="Kim Y.-M."/>
        </authorList>
    </citation>
    <scope>NUCLEOTIDE SEQUENCE [LARGE SCALE GENOMIC DNA]</scope>
    <source>
        <strain evidence="1">YM2019G1</strain>
    </source>
</reference>
<gene>
    <name evidence="1" type="ORF">F3Y22_tig00111276pilonHSYRG00092</name>
</gene>
<name>A0A6A2YRP9_HIBSY</name>
<evidence type="ECO:0000313" key="1">
    <source>
        <dbReference type="EMBL" id="KAE8682043.1"/>
    </source>
</evidence>
<accession>A0A6A2YRP9</accession>
<dbReference type="PANTHER" id="PTHR35732:SF1">
    <property type="entry name" value="OS10G0545100 PROTEIN"/>
    <property type="match status" value="1"/>
</dbReference>
<evidence type="ECO:0000313" key="2">
    <source>
        <dbReference type="Proteomes" id="UP000436088"/>
    </source>
</evidence>
<dbReference type="EMBL" id="VEPZ02001292">
    <property type="protein sequence ID" value="KAE8682043.1"/>
    <property type="molecule type" value="Genomic_DNA"/>
</dbReference>
<keyword evidence="2" id="KW-1185">Reference proteome</keyword>
<comment type="caution">
    <text evidence="1">The sequence shown here is derived from an EMBL/GenBank/DDBJ whole genome shotgun (WGS) entry which is preliminary data.</text>
</comment>
<dbReference type="PANTHER" id="PTHR35732">
    <property type="entry name" value="OS10G0545100 PROTEIN"/>
    <property type="match status" value="1"/>
</dbReference>
<dbReference type="Pfam" id="PF12646">
    <property type="entry name" value="DUF3783"/>
    <property type="match status" value="1"/>
</dbReference>
<dbReference type="InterPro" id="IPR016621">
    <property type="entry name" value="UCP014543"/>
</dbReference>